<accession>A0ABT7E069</accession>
<evidence type="ECO:0000256" key="1">
    <source>
        <dbReference type="SAM" id="MobiDB-lite"/>
    </source>
</evidence>
<dbReference type="InterPro" id="IPR001480">
    <property type="entry name" value="Bulb-type_lectin_dom"/>
</dbReference>
<dbReference type="SMART" id="SM00108">
    <property type="entry name" value="B_lectin"/>
    <property type="match status" value="1"/>
</dbReference>
<evidence type="ECO:0000313" key="4">
    <source>
        <dbReference type="EMBL" id="MDK2125698.1"/>
    </source>
</evidence>
<dbReference type="SUPFAM" id="SSF51110">
    <property type="entry name" value="alpha-D-mannose-specific plant lectins"/>
    <property type="match status" value="1"/>
</dbReference>
<evidence type="ECO:0000256" key="2">
    <source>
        <dbReference type="SAM" id="SignalP"/>
    </source>
</evidence>
<organism evidence="4 5">
    <name type="scientific">Parachitinimonas caeni</name>
    <dbReference type="NCBI Taxonomy" id="3031301"/>
    <lineage>
        <taxon>Bacteria</taxon>
        <taxon>Pseudomonadati</taxon>
        <taxon>Pseudomonadota</taxon>
        <taxon>Betaproteobacteria</taxon>
        <taxon>Neisseriales</taxon>
        <taxon>Chitinibacteraceae</taxon>
        <taxon>Parachitinimonas</taxon>
    </lineage>
</organism>
<name>A0ABT7E069_9NEIS</name>
<sequence length="212" mass="22604">MKKTKLFAALAALTLASLAQAATLLPGQSLTPGQSVSSDSGAYTLVMQGDGNLVMYQRSNMSPIWYTKTDGNPGAAAVMQGDGNLVVYSTTGTALWNSRTAGNAGAYLNVQDDRNLVVYRADGKALWHSDTYIRPEPPKPVDPPKPVQPPKQDCPGNPGGAQIWFSFCLTKPAGGWWEDRQSTAVTACNYAQAKALAQSRAANYIISDGMCR</sequence>
<keyword evidence="2" id="KW-0732">Signal</keyword>
<feature type="compositionally biased region" description="Pro residues" evidence="1">
    <location>
        <begin position="140"/>
        <end position="149"/>
    </location>
</feature>
<dbReference type="InterPro" id="IPR036426">
    <property type="entry name" value="Bulb-type_lectin_dom_sf"/>
</dbReference>
<evidence type="ECO:0000259" key="3">
    <source>
        <dbReference type="PROSITE" id="PS50927"/>
    </source>
</evidence>
<feature type="domain" description="Bulb-type lectin" evidence="3">
    <location>
        <begin position="21"/>
        <end position="131"/>
    </location>
</feature>
<feature type="signal peptide" evidence="2">
    <location>
        <begin position="1"/>
        <end position="21"/>
    </location>
</feature>
<proteinExistence type="predicted"/>
<gene>
    <name evidence="4" type="ORF">PZA18_16715</name>
</gene>
<feature type="compositionally biased region" description="Basic and acidic residues" evidence="1">
    <location>
        <begin position="130"/>
        <end position="139"/>
    </location>
</feature>
<evidence type="ECO:0000313" key="5">
    <source>
        <dbReference type="Proteomes" id="UP001172778"/>
    </source>
</evidence>
<dbReference type="CDD" id="cd00028">
    <property type="entry name" value="B_lectin"/>
    <property type="match status" value="1"/>
</dbReference>
<feature type="chain" id="PRO_5046037299" description="Bulb-type lectin domain-containing protein" evidence="2">
    <location>
        <begin position="22"/>
        <end position="212"/>
    </location>
</feature>
<dbReference type="Gene3D" id="2.90.10.30">
    <property type="match status" value="1"/>
</dbReference>
<comment type="caution">
    <text evidence="4">The sequence shown here is derived from an EMBL/GenBank/DDBJ whole genome shotgun (WGS) entry which is preliminary data.</text>
</comment>
<dbReference type="RefSeq" id="WP_284102007.1">
    <property type="nucleotide sequence ID" value="NZ_JARRAF010000022.1"/>
</dbReference>
<feature type="region of interest" description="Disordered" evidence="1">
    <location>
        <begin position="130"/>
        <end position="155"/>
    </location>
</feature>
<dbReference type="EMBL" id="JARRAF010000022">
    <property type="protein sequence ID" value="MDK2125698.1"/>
    <property type="molecule type" value="Genomic_DNA"/>
</dbReference>
<protein>
    <recommendedName>
        <fullName evidence="3">Bulb-type lectin domain-containing protein</fullName>
    </recommendedName>
</protein>
<dbReference type="PROSITE" id="PS50927">
    <property type="entry name" value="BULB_LECTIN"/>
    <property type="match status" value="1"/>
</dbReference>
<reference evidence="4" key="1">
    <citation type="submission" date="2023-03" db="EMBL/GenBank/DDBJ databases">
        <title>Chitinimonas shenzhenensis gen. nov., sp. nov., a novel member of family Burkholderiaceae isolated from activated sludge collected in Shen Zhen, China.</title>
        <authorList>
            <person name="Wang X."/>
        </authorList>
    </citation>
    <scope>NUCLEOTIDE SEQUENCE</scope>
    <source>
        <strain evidence="4">DQS-5</strain>
    </source>
</reference>
<dbReference type="Proteomes" id="UP001172778">
    <property type="component" value="Unassembled WGS sequence"/>
</dbReference>
<keyword evidence="5" id="KW-1185">Reference proteome</keyword>